<dbReference type="EMBL" id="NPIB01000002">
    <property type="protein sequence ID" value="PLC59217.1"/>
    <property type="molecule type" value="Genomic_DNA"/>
</dbReference>
<dbReference type="GeneID" id="69965862"/>
<gene>
    <name evidence="1" type="ORF">CIK00_02835</name>
</gene>
<evidence type="ECO:0000313" key="2">
    <source>
        <dbReference type="Proteomes" id="UP000234420"/>
    </source>
</evidence>
<dbReference type="RefSeq" id="WP_101767420.1">
    <property type="nucleotide sequence ID" value="NZ_BPPU01000003.1"/>
</dbReference>
<comment type="caution">
    <text evidence="1">The sequence shown here is derived from an EMBL/GenBank/DDBJ whole genome shotgun (WGS) entry which is preliminary data.</text>
</comment>
<dbReference type="AlphaFoldDB" id="A0A2N4UW26"/>
<reference evidence="1 2" key="1">
    <citation type="journal article" date="2018" name="Syst. Appl. Microbiol.">
        <title>Photobacterium carnosum sp. nov., isolated from spoiled modified atmosphere packaged poultry meat.</title>
        <authorList>
            <person name="Hilgarth M."/>
            <person name="Fuertes S."/>
            <person name="Ehrmann M."/>
            <person name="Vogel R.F."/>
        </authorList>
    </citation>
    <scope>NUCLEOTIDE SEQUENCE [LARGE SCALE GENOMIC DNA]</scope>
    <source>
        <strain evidence="1 2">TMW 2.2021</strain>
    </source>
</reference>
<sequence length="176" mass="19525">MSNNKEQETQKKTVLELPENNAVQPWYKWNVSKGKYMLGLLIAISAFGVYMQRPSVELNMDARGVGAYVRCSGSMNGDSIDIGSCRTYFEAYLPVRIKKTNNLPRIVPIEMIANTYKLANEMIIDQGKVPLKPLGEMTQGKIIIAKDGSVIANPVKDVTADNLLKENTKTTVVANK</sequence>
<accession>A0A2N4UW26</accession>
<keyword evidence="2" id="KW-1185">Reference proteome</keyword>
<organism evidence="1 2">
    <name type="scientific">Photobacterium carnosum</name>
    <dbReference type="NCBI Taxonomy" id="2023717"/>
    <lineage>
        <taxon>Bacteria</taxon>
        <taxon>Pseudomonadati</taxon>
        <taxon>Pseudomonadota</taxon>
        <taxon>Gammaproteobacteria</taxon>
        <taxon>Vibrionales</taxon>
        <taxon>Vibrionaceae</taxon>
        <taxon>Photobacterium</taxon>
    </lineage>
</organism>
<protein>
    <submittedName>
        <fullName evidence="1">Uncharacterized protein</fullName>
    </submittedName>
</protein>
<evidence type="ECO:0000313" key="1">
    <source>
        <dbReference type="EMBL" id="PLC59217.1"/>
    </source>
</evidence>
<name>A0A2N4UW26_9GAMM</name>
<dbReference type="Proteomes" id="UP000234420">
    <property type="component" value="Unassembled WGS sequence"/>
</dbReference>
<proteinExistence type="predicted"/>